<reference evidence="6" key="1">
    <citation type="submission" date="2020-03" db="EMBL/GenBank/DDBJ databases">
        <title>Castanea mollissima Vanexum genome sequencing.</title>
        <authorList>
            <person name="Staton M."/>
        </authorList>
    </citation>
    <scope>NUCLEOTIDE SEQUENCE</scope>
    <source>
        <tissue evidence="6">Leaf</tissue>
    </source>
</reference>
<dbReference type="InterPro" id="IPR016161">
    <property type="entry name" value="Ald_DH/histidinol_DH"/>
</dbReference>
<dbReference type="GO" id="GO:0016620">
    <property type="term" value="F:oxidoreductase activity, acting on the aldehyde or oxo group of donors, NAD or NADP as acceptor"/>
    <property type="evidence" value="ECO:0007669"/>
    <property type="project" value="InterPro"/>
</dbReference>
<evidence type="ECO:0000313" key="7">
    <source>
        <dbReference type="Proteomes" id="UP000737018"/>
    </source>
</evidence>
<proteinExistence type="inferred from homology"/>
<feature type="active site" evidence="3">
    <location>
        <position position="28"/>
    </location>
</feature>
<evidence type="ECO:0000313" key="6">
    <source>
        <dbReference type="EMBL" id="KAF3954882.1"/>
    </source>
</evidence>
<gene>
    <name evidence="6" type="ORF">CMV_019829</name>
</gene>
<dbReference type="Proteomes" id="UP000737018">
    <property type="component" value="Unassembled WGS sequence"/>
</dbReference>
<feature type="domain" description="Aldehyde dehydrogenase" evidence="5">
    <location>
        <begin position="116"/>
        <end position="231"/>
    </location>
</feature>
<dbReference type="OrthoDB" id="310895at2759"/>
<evidence type="ECO:0000256" key="4">
    <source>
        <dbReference type="RuleBase" id="RU003345"/>
    </source>
</evidence>
<dbReference type="EMBL" id="JRKL02003554">
    <property type="protein sequence ID" value="KAF3954882.1"/>
    <property type="molecule type" value="Genomic_DNA"/>
</dbReference>
<feature type="domain" description="Aldehyde dehydrogenase" evidence="5">
    <location>
        <begin position="8"/>
        <end position="105"/>
    </location>
</feature>
<comment type="similarity">
    <text evidence="1 4">Belongs to the aldehyde dehydrogenase family.</text>
</comment>
<dbReference type="InterPro" id="IPR015590">
    <property type="entry name" value="Aldehyde_DH_dom"/>
</dbReference>
<dbReference type="PROSITE" id="PS00687">
    <property type="entry name" value="ALDEHYDE_DEHYDR_GLU"/>
    <property type="match status" value="1"/>
</dbReference>
<dbReference type="InterPro" id="IPR016162">
    <property type="entry name" value="Ald_DH_N"/>
</dbReference>
<dbReference type="Gene3D" id="3.40.309.10">
    <property type="entry name" value="Aldehyde Dehydrogenase, Chain A, domain 2"/>
    <property type="match status" value="2"/>
</dbReference>
<accession>A0A8J4VE70</accession>
<evidence type="ECO:0000256" key="1">
    <source>
        <dbReference type="ARBA" id="ARBA00009986"/>
    </source>
</evidence>
<keyword evidence="2 4" id="KW-0560">Oxidoreductase</keyword>
<organism evidence="6 7">
    <name type="scientific">Castanea mollissima</name>
    <name type="common">Chinese chestnut</name>
    <dbReference type="NCBI Taxonomy" id="60419"/>
    <lineage>
        <taxon>Eukaryota</taxon>
        <taxon>Viridiplantae</taxon>
        <taxon>Streptophyta</taxon>
        <taxon>Embryophyta</taxon>
        <taxon>Tracheophyta</taxon>
        <taxon>Spermatophyta</taxon>
        <taxon>Magnoliopsida</taxon>
        <taxon>eudicotyledons</taxon>
        <taxon>Gunneridae</taxon>
        <taxon>Pentapetalae</taxon>
        <taxon>rosids</taxon>
        <taxon>fabids</taxon>
        <taxon>Fagales</taxon>
        <taxon>Fagaceae</taxon>
        <taxon>Castanea</taxon>
    </lineage>
</organism>
<sequence length="241" mass="26739">MEEKALKETGKIVLDLAAKSNPKAVTLELGGKSPFIVCEDADVDMAVELAHTALFFNQGQCCYAGSRTFVHERIYDEFVEKAKQRALKRSVGDLFKEGIEQGPQRPLKAGEKDMATRAITLEPTVFSNVQDDMMIAKDEIFGPVQTIFKFKDLDEVIRRANATHYGLAAGIFSQNIDTVNTLTRALKVGAVWVNCYYVFDAALPFGGYKMSGHGRERGFDGMQNYLQVEAVCTPLVNPAWL</sequence>
<dbReference type="AlphaFoldDB" id="A0A8J4VE70"/>
<dbReference type="PANTHER" id="PTHR11699">
    <property type="entry name" value="ALDEHYDE DEHYDROGENASE-RELATED"/>
    <property type="match status" value="1"/>
</dbReference>
<evidence type="ECO:0000256" key="2">
    <source>
        <dbReference type="ARBA" id="ARBA00023002"/>
    </source>
</evidence>
<comment type="caution">
    <text evidence="6">The sequence shown here is derived from an EMBL/GenBank/DDBJ whole genome shotgun (WGS) entry which is preliminary data.</text>
</comment>
<dbReference type="Gene3D" id="3.40.605.10">
    <property type="entry name" value="Aldehyde Dehydrogenase, Chain A, domain 1"/>
    <property type="match status" value="2"/>
</dbReference>
<protein>
    <recommendedName>
        <fullName evidence="5">Aldehyde dehydrogenase domain-containing protein</fullName>
    </recommendedName>
</protein>
<keyword evidence="7" id="KW-1185">Reference proteome</keyword>
<name>A0A8J4VE70_9ROSI</name>
<dbReference type="InterPro" id="IPR029510">
    <property type="entry name" value="Ald_DH_CS_GLU"/>
</dbReference>
<dbReference type="SUPFAM" id="SSF53720">
    <property type="entry name" value="ALDH-like"/>
    <property type="match status" value="1"/>
</dbReference>
<dbReference type="Pfam" id="PF00171">
    <property type="entry name" value="Aldedh"/>
    <property type="match status" value="2"/>
</dbReference>
<evidence type="ECO:0000256" key="3">
    <source>
        <dbReference type="PROSITE-ProRule" id="PRU10007"/>
    </source>
</evidence>
<dbReference type="InterPro" id="IPR016163">
    <property type="entry name" value="Ald_DH_C"/>
</dbReference>
<evidence type="ECO:0000259" key="5">
    <source>
        <dbReference type="Pfam" id="PF00171"/>
    </source>
</evidence>